<dbReference type="InterPro" id="IPR042100">
    <property type="entry name" value="Bug_dom1"/>
</dbReference>
<gene>
    <name evidence="3" type="ORF">CAL29_15135</name>
</gene>
<feature type="region of interest" description="Disordered" evidence="2">
    <location>
        <begin position="1"/>
        <end position="28"/>
    </location>
</feature>
<sequence>MTRRRRIERRTEHRGKHGKTRGDTMNTRPITTRLPRIAAGLFLSAMTAAAATAAPASAQAAPESAWPAKPIVLVVAYPAGGTSDLLARLLSAGLNKRFGQPVIVENRPGAGGTIGTEYVSRAKPDGYTFLVGSSSPITIAGALYPKLGYQPARDLTDVAPLVATPFFLTVNAATGMRTVQDVIDAGKGGKLNFGSAGSGSPQHILGEMFNTATHTRLQHIPYKGSGPLLTDLVGGQVQLTFESPVVVMPQVQTGKLKALAVTGEARTPLFPDIPTFKELGVHGLEAQPWYGVFGPARLPPAIAGKMNEAVQDILRQPDVQAGLRTLGADAMLMDPAPFKAMVDRDIATWSSAVKKAGATID</sequence>
<dbReference type="EMBL" id="NEVM01000002">
    <property type="protein sequence ID" value="OZI34800.1"/>
    <property type="molecule type" value="Genomic_DNA"/>
</dbReference>
<dbReference type="SUPFAM" id="SSF53850">
    <property type="entry name" value="Periplasmic binding protein-like II"/>
    <property type="match status" value="1"/>
</dbReference>
<dbReference type="Gene3D" id="3.40.190.150">
    <property type="entry name" value="Bordetella uptake gene, domain 1"/>
    <property type="match status" value="1"/>
</dbReference>
<evidence type="ECO:0000256" key="2">
    <source>
        <dbReference type="SAM" id="MobiDB-lite"/>
    </source>
</evidence>
<dbReference type="Gene3D" id="3.40.190.10">
    <property type="entry name" value="Periplasmic binding protein-like II"/>
    <property type="match status" value="1"/>
</dbReference>
<dbReference type="Proteomes" id="UP000216020">
    <property type="component" value="Unassembled WGS sequence"/>
</dbReference>
<proteinExistence type="inferred from homology"/>
<dbReference type="InterPro" id="IPR005064">
    <property type="entry name" value="BUG"/>
</dbReference>
<accession>A0A261SDC6</accession>
<dbReference type="PANTHER" id="PTHR42928:SF5">
    <property type="entry name" value="BLR1237 PROTEIN"/>
    <property type="match status" value="1"/>
</dbReference>
<comment type="caution">
    <text evidence="3">The sequence shown here is derived from an EMBL/GenBank/DDBJ whole genome shotgun (WGS) entry which is preliminary data.</text>
</comment>
<dbReference type="PIRSF" id="PIRSF017082">
    <property type="entry name" value="YflP"/>
    <property type="match status" value="1"/>
</dbReference>
<dbReference type="OrthoDB" id="5171643at2"/>
<comment type="similarity">
    <text evidence="1">Belongs to the UPF0065 (bug) family.</text>
</comment>
<keyword evidence="4" id="KW-1185">Reference proteome</keyword>
<dbReference type="PANTHER" id="PTHR42928">
    <property type="entry name" value="TRICARBOXYLATE-BINDING PROTEIN"/>
    <property type="match status" value="1"/>
</dbReference>
<evidence type="ECO:0000313" key="3">
    <source>
        <dbReference type="EMBL" id="OZI34800.1"/>
    </source>
</evidence>
<dbReference type="CDD" id="cd13578">
    <property type="entry name" value="PBP2_Bug27"/>
    <property type="match status" value="1"/>
</dbReference>
<evidence type="ECO:0008006" key="5">
    <source>
        <dbReference type="Google" id="ProtNLM"/>
    </source>
</evidence>
<name>A0A261SDC6_9BORD</name>
<evidence type="ECO:0000256" key="1">
    <source>
        <dbReference type="ARBA" id="ARBA00006987"/>
    </source>
</evidence>
<dbReference type="Pfam" id="PF03401">
    <property type="entry name" value="TctC"/>
    <property type="match status" value="1"/>
</dbReference>
<feature type="compositionally biased region" description="Basic residues" evidence="2">
    <location>
        <begin position="1"/>
        <end position="19"/>
    </location>
</feature>
<reference evidence="4" key="1">
    <citation type="submission" date="2017-05" db="EMBL/GenBank/DDBJ databases">
        <title>Complete and WGS of Bordetella genogroups.</title>
        <authorList>
            <person name="Spilker T."/>
            <person name="Lipuma J."/>
        </authorList>
    </citation>
    <scope>NUCLEOTIDE SEQUENCE [LARGE SCALE GENOMIC DNA]</scope>
    <source>
        <strain evidence="4">AU16122</strain>
    </source>
</reference>
<evidence type="ECO:0000313" key="4">
    <source>
        <dbReference type="Proteomes" id="UP000216020"/>
    </source>
</evidence>
<organism evidence="3 4">
    <name type="scientific">Bordetella genomosp. 10</name>
    <dbReference type="NCBI Taxonomy" id="1416804"/>
    <lineage>
        <taxon>Bacteria</taxon>
        <taxon>Pseudomonadati</taxon>
        <taxon>Pseudomonadota</taxon>
        <taxon>Betaproteobacteria</taxon>
        <taxon>Burkholderiales</taxon>
        <taxon>Alcaligenaceae</taxon>
        <taxon>Bordetella</taxon>
    </lineage>
</organism>
<dbReference type="AlphaFoldDB" id="A0A261SDC6"/>
<protein>
    <recommendedName>
        <fullName evidence="5">LacI family transcriptional regulator</fullName>
    </recommendedName>
</protein>